<dbReference type="EMBL" id="JAHRIP010012497">
    <property type="protein sequence ID" value="MEQ2285087.1"/>
    <property type="molecule type" value="Genomic_DNA"/>
</dbReference>
<name>A0ABV0XUA7_9TELE</name>
<sequence>MIPPMLRWYSIVMETERNLAEPTRVEYSRYKWKKGVKGVYAASQLESHSTTPQTNLCARSLIDAHVFIHEQFHFGGWRVWMFCFRCLMRSFLLQPEQSRT</sequence>
<accession>A0ABV0XUA7</accession>
<proteinExistence type="predicted"/>
<keyword evidence="2" id="KW-1185">Reference proteome</keyword>
<evidence type="ECO:0000313" key="2">
    <source>
        <dbReference type="Proteomes" id="UP001469553"/>
    </source>
</evidence>
<organism evidence="1 2">
    <name type="scientific">Ameca splendens</name>
    <dbReference type="NCBI Taxonomy" id="208324"/>
    <lineage>
        <taxon>Eukaryota</taxon>
        <taxon>Metazoa</taxon>
        <taxon>Chordata</taxon>
        <taxon>Craniata</taxon>
        <taxon>Vertebrata</taxon>
        <taxon>Euteleostomi</taxon>
        <taxon>Actinopterygii</taxon>
        <taxon>Neopterygii</taxon>
        <taxon>Teleostei</taxon>
        <taxon>Neoteleostei</taxon>
        <taxon>Acanthomorphata</taxon>
        <taxon>Ovalentaria</taxon>
        <taxon>Atherinomorphae</taxon>
        <taxon>Cyprinodontiformes</taxon>
        <taxon>Goodeidae</taxon>
        <taxon>Ameca</taxon>
    </lineage>
</organism>
<reference evidence="1 2" key="1">
    <citation type="submission" date="2021-06" db="EMBL/GenBank/DDBJ databases">
        <authorList>
            <person name="Palmer J.M."/>
        </authorList>
    </citation>
    <scope>NUCLEOTIDE SEQUENCE [LARGE SCALE GENOMIC DNA]</scope>
    <source>
        <strain evidence="1 2">AS_MEX2019</strain>
        <tissue evidence="1">Muscle</tissue>
    </source>
</reference>
<gene>
    <name evidence="1" type="ORF">AMECASPLE_028279</name>
</gene>
<protein>
    <submittedName>
        <fullName evidence="1">Uncharacterized protein</fullName>
    </submittedName>
</protein>
<evidence type="ECO:0000313" key="1">
    <source>
        <dbReference type="EMBL" id="MEQ2285087.1"/>
    </source>
</evidence>
<comment type="caution">
    <text evidence="1">The sequence shown here is derived from an EMBL/GenBank/DDBJ whole genome shotgun (WGS) entry which is preliminary data.</text>
</comment>
<dbReference type="Proteomes" id="UP001469553">
    <property type="component" value="Unassembled WGS sequence"/>
</dbReference>